<dbReference type="GO" id="GO:0016747">
    <property type="term" value="F:acyltransferase activity, transferring groups other than amino-acyl groups"/>
    <property type="evidence" value="ECO:0007669"/>
    <property type="project" value="UniProtKB-ARBA"/>
</dbReference>
<proteinExistence type="predicted"/>
<dbReference type="InterPro" id="IPR051504">
    <property type="entry name" value="Plant_metabolite_acyltrans"/>
</dbReference>
<organism evidence="3 4">
    <name type="scientific">Phaseolus coccineus</name>
    <name type="common">Scarlet runner bean</name>
    <name type="synonym">Phaseolus multiflorus</name>
    <dbReference type="NCBI Taxonomy" id="3886"/>
    <lineage>
        <taxon>Eukaryota</taxon>
        <taxon>Viridiplantae</taxon>
        <taxon>Streptophyta</taxon>
        <taxon>Embryophyta</taxon>
        <taxon>Tracheophyta</taxon>
        <taxon>Spermatophyta</taxon>
        <taxon>Magnoliopsida</taxon>
        <taxon>eudicotyledons</taxon>
        <taxon>Gunneridae</taxon>
        <taxon>Pentapetalae</taxon>
        <taxon>rosids</taxon>
        <taxon>fabids</taxon>
        <taxon>Fabales</taxon>
        <taxon>Fabaceae</taxon>
        <taxon>Papilionoideae</taxon>
        <taxon>50 kb inversion clade</taxon>
        <taxon>NPAAA clade</taxon>
        <taxon>indigoferoid/millettioid clade</taxon>
        <taxon>Phaseoleae</taxon>
        <taxon>Phaseolus</taxon>
    </lineage>
</organism>
<evidence type="ECO:0000256" key="1">
    <source>
        <dbReference type="ARBA" id="ARBA00022679"/>
    </source>
</evidence>
<evidence type="ECO:0000256" key="2">
    <source>
        <dbReference type="ARBA" id="ARBA00023315"/>
    </source>
</evidence>
<keyword evidence="1" id="KW-0808">Transferase</keyword>
<reference evidence="3 4" key="1">
    <citation type="submission" date="2024-01" db="EMBL/GenBank/DDBJ databases">
        <title>The genomes of 5 underutilized Papilionoideae crops provide insights into root nodulation and disease resistanc.</title>
        <authorList>
            <person name="Jiang F."/>
        </authorList>
    </citation>
    <scope>NUCLEOTIDE SEQUENCE [LARGE SCALE GENOMIC DNA]</scope>
    <source>
        <strain evidence="3">JINMINGXINNONG_FW02</strain>
        <tissue evidence="3">Leaves</tissue>
    </source>
</reference>
<sequence length="496" mass="56633">MSSSIHLQSRFSSFTILNYCHKQMAEYKLVEKSEVAPASLPSSTTRTTSSLPLSFLDLPLAGPIYVKRQFFYQFSHSKHHFCETTLPTLKHSLSLILQHFFPLAGNLLSPPPPHRPFIRCTDDDTVTLTIIESKANFNHLSSNHPKSLKELDQLLPELTFTTMHDDEDDTFIFPLVALQVTVFQNQGLCIAITYCHVMDGKCCNHFMKSWSSLCQSGGVDMTLLEKSPPWFGREVLKDPRGLEDIFLRDYFEERSTWKGKLIDKTPKHVCNDEEYCKATIVFGKDDIEGLKTWALAQWKKNEDFNSPQYLSKFVVICALVWASLVKTRCKDHDDEDVKEECFRFAADCRDRLGYPIPETYFGNCLTLCYAMLRRNELKGEDGFVNAVKVIEKTVSDMKSELFKDAEHWRALFIKTFVLGTTLLVTGSPSFDVYETDFGFGRPTKVDMVHSFKCFSLAQSRDEEGGVEVGLVCKSAEFEHLFYAIEQGLQTAKSQVY</sequence>
<comment type="caution">
    <text evidence="3">The sequence shown here is derived from an EMBL/GenBank/DDBJ whole genome shotgun (WGS) entry which is preliminary data.</text>
</comment>
<evidence type="ECO:0000313" key="3">
    <source>
        <dbReference type="EMBL" id="KAK7335528.1"/>
    </source>
</evidence>
<keyword evidence="4" id="KW-1185">Reference proteome</keyword>
<dbReference type="EMBL" id="JAYMYR010000010">
    <property type="protein sequence ID" value="KAK7335528.1"/>
    <property type="molecule type" value="Genomic_DNA"/>
</dbReference>
<evidence type="ECO:0000313" key="4">
    <source>
        <dbReference type="Proteomes" id="UP001374584"/>
    </source>
</evidence>
<accession>A0AAN9LLB9</accession>
<gene>
    <name evidence="3" type="ORF">VNO80_27422</name>
</gene>
<dbReference type="Pfam" id="PF02458">
    <property type="entry name" value="Transferase"/>
    <property type="match status" value="1"/>
</dbReference>
<dbReference type="PANTHER" id="PTHR31625">
    <property type="match status" value="1"/>
</dbReference>
<dbReference type="Gene3D" id="3.30.559.10">
    <property type="entry name" value="Chloramphenicol acetyltransferase-like domain"/>
    <property type="match status" value="2"/>
</dbReference>
<dbReference type="AlphaFoldDB" id="A0AAN9LLB9"/>
<protein>
    <submittedName>
        <fullName evidence="3">Uncharacterized protein</fullName>
    </submittedName>
</protein>
<dbReference type="InterPro" id="IPR023213">
    <property type="entry name" value="CAT-like_dom_sf"/>
</dbReference>
<dbReference type="Proteomes" id="UP001374584">
    <property type="component" value="Unassembled WGS sequence"/>
</dbReference>
<name>A0AAN9LLB9_PHACN</name>
<keyword evidence="2" id="KW-0012">Acyltransferase</keyword>